<dbReference type="AlphaFoldDB" id="F9UHN0"/>
<dbReference type="Proteomes" id="UP000005459">
    <property type="component" value="Unassembled WGS sequence"/>
</dbReference>
<name>F9UHN0_9GAMM</name>
<dbReference type="OrthoDB" id="164435at2"/>
<gene>
    <name evidence="1" type="ORF">ThimaDRAFT_4433</name>
</gene>
<dbReference type="STRING" id="768671.ThimaDRAFT_4433"/>
<reference evidence="1 2" key="1">
    <citation type="submission" date="2011-06" db="EMBL/GenBank/DDBJ databases">
        <title>The draft genome of Thiocapsa marina 5811.</title>
        <authorList>
            <consortium name="US DOE Joint Genome Institute (JGI-PGF)"/>
            <person name="Lucas S."/>
            <person name="Han J."/>
            <person name="Cheng J.-F."/>
            <person name="Goodwin L."/>
            <person name="Pitluck S."/>
            <person name="Peters L."/>
            <person name="Land M.L."/>
            <person name="Hauser L."/>
            <person name="Vogl K."/>
            <person name="Liu Z."/>
            <person name="Imhoff J."/>
            <person name="Thiel V."/>
            <person name="Frigaard N.-U."/>
            <person name="Bryant D."/>
            <person name="Woyke T.J."/>
        </authorList>
    </citation>
    <scope>NUCLEOTIDE SEQUENCE [LARGE SCALE GENOMIC DNA]</scope>
    <source>
        <strain evidence="1 2">5811</strain>
    </source>
</reference>
<organism evidence="1 2">
    <name type="scientific">Thiocapsa marina 5811</name>
    <dbReference type="NCBI Taxonomy" id="768671"/>
    <lineage>
        <taxon>Bacteria</taxon>
        <taxon>Pseudomonadati</taxon>
        <taxon>Pseudomonadota</taxon>
        <taxon>Gammaproteobacteria</taxon>
        <taxon>Chromatiales</taxon>
        <taxon>Chromatiaceae</taxon>
        <taxon>Thiocapsa</taxon>
    </lineage>
</organism>
<dbReference type="RefSeq" id="WP_007195305.1">
    <property type="nucleotide sequence ID" value="NZ_AFWV01000019.1"/>
</dbReference>
<proteinExistence type="predicted"/>
<protein>
    <submittedName>
        <fullName evidence="1">Uncharacterized protein</fullName>
    </submittedName>
</protein>
<accession>F9UHN0</accession>
<sequence>MPAPADDITEQLQAEIERTPARYRSLLLRLVHSFREGVEADEPWPSAGESFREGWTDALASRVRTVDTLWGGIDAD</sequence>
<keyword evidence="2" id="KW-1185">Reference proteome</keyword>
<dbReference type="EMBL" id="AFWV01000019">
    <property type="protein sequence ID" value="EGV16339.1"/>
    <property type="molecule type" value="Genomic_DNA"/>
</dbReference>
<evidence type="ECO:0000313" key="2">
    <source>
        <dbReference type="Proteomes" id="UP000005459"/>
    </source>
</evidence>
<evidence type="ECO:0000313" key="1">
    <source>
        <dbReference type="EMBL" id="EGV16339.1"/>
    </source>
</evidence>